<reference evidence="4" key="1">
    <citation type="submission" date="2021-02" db="EMBL/GenBank/DDBJ databases">
        <title>FDA dAtabase for Regulatory Grade micrObial Sequences (FDA-ARGOS): Supporting development and validation of Infectious Disease Dx tests.</title>
        <authorList>
            <person name="Sproer C."/>
            <person name="Gronow S."/>
            <person name="Severitt S."/>
            <person name="Schroder I."/>
            <person name="Tallon L."/>
            <person name="Sadzewicz L."/>
            <person name="Zhao X."/>
            <person name="Boylan J."/>
            <person name="Ott S."/>
            <person name="Bowen H."/>
            <person name="Vavikolanu K."/>
            <person name="Mehta A."/>
            <person name="Aluvathingal J."/>
            <person name="Nadendla S."/>
            <person name="Lowell S."/>
            <person name="Myers T."/>
            <person name="Yan Y."/>
            <person name="Sichtig H."/>
        </authorList>
    </citation>
    <scope>NUCLEOTIDE SEQUENCE</scope>
    <source>
        <strain evidence="4">FDAARGOS_1191</strain>
    </source>
</reference>
<evidence type="ECO:0000256" key="2">
    <source>
        <dbReference type="SAM" id="Phobius"/>
    </source>
</evidence>
<accession>A0AAX1L8V2</accession>
<organism evidence="4 5">
    <name type="scientific">Corynebacterium glucuronolyticum</name>
    <dbReference type="NCBI Taxonomy" id="39791"/>
    <lineage>
        <taxon>Bacteria</taxon>
        <taxon>Bacillati</taxon>
        <taxon>Actinomycetota</taxon>
        <taxon>Actinomycetes</taxon>
        <taxon>Mycobacteriales</taxon>
        <taxon>Corynebacteriaceae</taxon>
        <taxon>Corynebacterium</taxon>
    </lineage>
</organism>
<feature type="region of interest" description="Disordered" evidence="1">
    <location>
        <begin position="499"/>
        <end position="841"/>
    </location>
</feature>
<dbReference type="EMBL" id="CP069534">
    <property type="protein sequence ID" value="QRP70877.1"/>
    <property type="molecule type" value="Genomic_DNA"/>
</dbReference>
<dbReference type="NCBIfam" id="NF038186">
    <property type="entry name" value="YPDG_rpt"/>
    <property type="match status" value="1"/>
</dbReference>
<name>A0AAX1L8V2_9CORY</name>
<protein>
    <submittedName>
        <fullName evidence="4">YPDG domain-containing protein</fullName>
    </submittedName>
</protein>
<feature type="transmembrane region" description="Helical" evidence="2">
    <location>
        <begin position="1039"/>
        <end position="1060"/>
    </location>
</feature>
<sequence length="1121" mass="119631">MNISLKRVTSLGVATALIFSGVYSVDSPYLPVAQAAEDGAGDPGYSTDTALDADAITSGTVKNVNDLRLATYVVSGHAYYMDATTAAFSGIPGRSTNTALPDGTTVYLQWMGKDGFVSPIYTAKTHNVDWGVSNQGGQGLWAFSLPKVKDALKQEHEFDPKAGDQFRVWIKPFTNDRGNRVEMFRQAPGMTPGFSASNKLPAGSTMNINKNNVQNAAVFMYENPGSYMFNDRKGEYHNTNTWVDGTVWLEAGEATLGTGPSFDTYASDIAAEGYTVEITGLTTEGRRAINNATYGEPRSTWVNTTKKILERHPEFITGTAVGKVGADGTYGMWVPCYTDPASLYALVRDKEGNVVQSYSAYTTSQFLSPNDLLSVSPALPPGFAGNAWHNVNFAVVPFKEVSLDILKYNVTDKPAGPGATLDVVLGGTLPPFANKIVWHDSDGKELKSCDITQLSDAAGCSLTIDKKFKGSTIVTATLVSARTIVAADSALVTDKLKDTDGDTIPDYLDPDADNDGINNNDEIAAGLDPLDPYSGSKLPRDNPNRDKYFDADGNPIKDGEGDHDGDKIPNAKESDTNVKPDGVNDDGTAKVPITDKTGKLDNGKQVPNGIADLIEALDTDGDTIPDNIDPDADNDGVNNNDEIAAGLDPLDPYSGSKLPKDNPNRDKYFDADGNPIKDGEGDHDGDKIPNAKESDTNVKPDGVNDDGTAKVPITDKTGKLDNGKQVPNGIADLIEALDTDGDTIPDNIDPDADNDGVNNNDEIAAGLDPLDPYSGSKLPKDNPNRDKYFDADGNPLKDGEGDHDGDKIPNAKESDTNVQPEGVNDDGTAKVPPTDRNDNQIPDLIERTYAPWVGSYERLTPESGTTVTVTPEFDDTSTPVSERKGAPEGTRFALDTTTVPEGWTVDVDRNTGKATITVPKDAVTGLEKLITVKVTFPKNTSNEASQTELKISVTPKAKPIADTKTIIEKCIDPKEWYANPLLYLVPLGLIALATQVNLPLPESLRVQLDSLKINNPDNQPQWLKDANAKLAAMGSNVNVAGIMSILGLVAAASLVGMYYATKCINGKAWDFTNLSSAADADQTATDGASGSSESEKESDTTTTTSTTTTQPKPSESETAEK</sequence>
<feature type="region of interest" description="Disordered" evidence="1">
    <location>
        <begin position="1080"/>
        <end position="1121"/>
    </location>
</feature>
<feature type="compositionally biased region" description="Basic and acidic residues" evidence="1">
    <location>
        <begin position="538"/>
        <end position="578"/>
    </location>
</feature>
<proteinExistence type="predicted"/>
<keyword evidence="2" id="KW-0812">Transmembrane</keyword>
<feature type="domain" description="Long Rib" evidence="3">
    <location>
        <begin position="855"/>
        <end position="945"/>
    </location>
</feature>
<keyword evidence="2" id="KW-1133">Transmembrane helix</keyword>
<feature type="compositionally biased region" description="Basic and acidic residues" evidence="1">
    <location>
        <begin position="778"/>
        <end position="815"/>
    </location>
</feature>
<feature type="compositionally biased region" description="Acidic residues" evidence="1">
    <location>
        <begin position="615"/>
        <end position="634"/>
    </location>
</feature>
<dbReference type="Pfam" id="PF18957">
    <property type="entry name" value="RibLong"/>
    <property type="match status" value="1"/>
</dbReference>
<evidence type="ECO:0000313" key="5">
    <source>
        <dbReference type="Proteomes" id="UP000617681"/>
    </source>
</evidence>
<dbReference type="Proteomes" id="UP000617681">
    <property type="component" value="Chromosome"/>
</dbReference>
<evidence type="ECO:0000313" key="4">
    <source>
        <dbReference type="EMBL" id="QRP70877.1"/>
    </source>
</evidence>
<dbReference type="RefSeq" id="WP_204098584.1">
    <property type="nucleotide sequence ID" value="NZ_CP069534.1"/>
</dbReference>
<evidence type="ECO:0000259" key="3">
    <source>
        <dbReference type="Pfam" id="PF18957"/>
    </source>
</evidence>
<feature type="compositionally biased region" description="Acidic residues" evidence="1">
    <location>
        <begin position="735"/>
        <end position="754"/>
    </location>
</feature>
<dbReference type="InterPro" id="IPR044055">
    <property type="entry name" value="RibLong"/>
</dbReference>
<feature type="compositionally biased region" description="Basic and acidic residues" evidence="1">
    <location>
        <begin position="658"/>
        <end position="698"/>
    </location>
</feature>
<feature type="compositionally biased region" description="Low complexity" evidence="1">
    <location>
        <begin position="1080"/>
        <end position="1092"/>
    </location>
</feature>
<feature type="compositionally biased region" description="Low complexity" evidence="1">
    <location>
        <begin position="1100"/>
        <end position="1113"/>
    </location>
</feature>
<keyword evidence="2" id="KW-0472">Membrane</keyword>
<dbReference type="AlphaFoldDB" id="A0AAX1L8V2"/>
<gene>
    <name evidence="4" type="ORF">I6J21_01520</name>
</gene>
<evidence type="ECO:0000256" key="1">
    <source>
        <dbReference type="SAM" id="MobiDB-lite"/>
    </source>
</evidence>